<keyword evidence="3" id="KW-1185">Reference proteome</keyword>
<accession>A0A6B8RNX5</accession>
<organism evidence="2 3">
    <name type="scientific">Paenibacillus psychroresistens</name>
    <dbReference type="NCBI Taxonomy" id="1778678"/>
    <lineage>
        <taxon>Bacteria</taxon>
        <taxon>Bacillati</taxon>
        <taxon>Bacillota</taxon>
        <taxon>Bacilli</taxon>
        <taxon>Bacillales</taxon>
        <taxon>Paenibacillaceae</taxon>
        <taxon>Paenibacillus</taxon>
    </lineage>
</organism>
<evidence type="ECO:0000313" key="3">
    <source>
        <dbReference type="Proteomes" id="UP000426246"/>
    </source>
</evidence>
<dbReference type="InterPro" id="IPR029127">
    <property type="entry name" value="MvaI_BcnI"/>
</dbReference>
<dbReference type="OrthoDB" id="1684155at2"/>
<dbReference type="EMBL" id="CP034235">
    <property type="protein sequence ID" value="QGQ97547.1"/>
    <property type="molecule type" value="Genomic_DNA"/>
</dbReference>
<sequence>MNINDLTNLFLEFNKHGEMLHNNQNLISKSFESFLVENSMISILSTNFGNVNISANNNNLMTMFSLEPKKNITWFDFINLYGHADYRGRPSFSATITNFKNTSNGLFFEIEDDKLVIFKNNNSINEKIAHFNILDIINKFSDKYRNRMILALYNINKVDKTVLFSEVYQFANFSKTNLIQCINSGLITIDIQANLAPNGSVHTHGTLFRIRKKSFKFMFEEVKRIL</sequence>
<dbReference type="KEGG" id="ppsc:EHS13_22980"/>
<protein>
    <recommendedName>
        <fullName evidence="1">MvaI/BcnI restriction endonuclease domain-containing protein</fullName>
    </recommendedName>
</protein>
<name>A0A6B8RNX5_9BACL</name>
<proteinExistence type="predicted"/>
<reference evidence="3" key="1">
    <citation type="submission" date="2018-11" db="EMBL/GenBank/DDBJ databases">
        <title>Complete genome sequence of Paenibacillus sp. ML311-T8.</title>
        <authorList>
            <person name="Nam Y.-D."/>
            <person name="Kang J."/>
            <person name="Chung W.-H."/>
            <person name="Park Y.S."/>
        </authorList>
    </citation>
    <scope>NUCLEOTIDE SEQUENCE [LARGE SCALE GENOMIC DNA]</scope>
    <source>
        <strain evidence="3">ML311-T8</strain>
    </source>
</reference>
<gene>
    <name evidence="2" type="ORF">EHS13_22980</name>
</gene>
<evidence type="ECO:0000259" key="1">
    <source>
        <dbReference type="Pfam" id="PF15515"/>
    </source>
</evidence>
<dbReference type="Pfam" id="PF15515">
    <property type="entry name" value="MvaI_BcnI"/>
    <property type="match status" value="1"/>
</dbReference>
<evidence type="ECO:0000313" key="2">
    <source>
        <dbReference type="EMBL" id="QGQ97547.1"/>
    </source>
</evidence>
<feature type="domain" description="MvaI/BcnI restriction endonuclease" evidence="1">
    <location>
        <begin position="56"/>
        <end position="219"/>
    </location>
</feature>
<dbReference type="RefSeq" id="WP_155702652.1">
    <property type="nucleotide sequence ID" value="NZ_CP034235.1"/>
</dbReference>
<dbReference type="Proteomes" id="UP000426246">
    <property type="component" value="Chromosome"/>
</dbReference>
<dbReference type="AlphaFoldDB" id="A0A6B8RNX5"/>